<organism evidence="5 6">
    <name type="scientific">Alteromonas oceani</name>
    <dbReference type="NCBI Taxonomy" id="2071609"/>
    <lineage>
        <taxon>Bacteria</taxon>
        <taxon>Pseudomonadati</taxon>
        <taxon>Pseudomonadota</taxon>
        <taxon>Gammaproteobacteria</taxon>
        <taxon>Alteromonadales</taxon>
        <taxon>Alteromonadaceae</taxon>
        <taxon>Alteromonas/Salinimonas group</taxon>
        <taxon>Alteromonas</taxon>
    </lineage>
</organism>
<dbReference type="InterPro" id="IPR001867">
    <property type="entry name" value="OmpR/PhoB-type_DNA-bd"/>
</dbReference>
<dbReference type="InterPro" id="IPR011990">
    <property type="entry name" value="TPR-like_helical_dom_sf"/>
</dbReference>
<dbReference type="InterPro" id="IPR036388">
    <property type="entry name" value="WH-like_DNA-bd_sf"/>
</dbReference>
<dbReference type="PROSITE" id="PS51755">
    <property type="entry name" value="OMPR_PHOB"/>
    <property type="match status" value="1"/>
</dbReference>
<dbReference type="SUPFAM" id="SSF46894">
    <property type="entry name" value="C-terminal effector domain of the bipartite response regulators"/>
    <property type="match status" value="1"/>
</dbReference>
<feature type="domain" description="OmpR/PhoB-type" evidence="4">
    <location>
        <begin position="1"/>
        <end position="98"/>
    </location>
</feature>
<dbReference type="EMBL" id="JBHRSX010000013">
    <property type="protein sequence ID" value="MFC3201162.1"/>
    <property type="molecule type" value="Genomic_DNA"/>
</dbReference>
<keyword evidence="3" id="KW-0472">Membrane</keyword>
<dbReference type="RefSeq" id="WP_123325795.1">
    <property type="nucleotide sequence ID" value="NZ_JBHRSX010000013.1"/>
</dbReference>
<accession>A0ABV7K102</accession>
<feature type="DNA-binding region" description="OmpR/PhoB-type" evidence="2">
    <location>
        <begin position="1"/>
        <end position="98"/>
    </location>
</feature>
<evidence type="ECO:0000313" key="6">
    <source>
        <dbReference type="Proteomes" id="UP001595477"/>
    </source>
</evidence>
<evidence type="ECO:0000256" key="1">
    <source>
        <dbReference type="ARBA" id="ARBA00023125"/>
    </source>
</evidence>
<proteinExistence type="predicted"/>
<dbReference type="Gene3D" id="1.10.10.10">
    <property type="entry name" value="Winged helix-like DNA-binding domain superfamily/Winged helix DNA-binding domain"/>
    <property type="match status" value="1"/>
</dbReference>
<evidence type="ECO:0000259" key="4">
    <source>
        <dbReference type="PROSITE" id="PS51755"/>
    </source>
</evidence>
<evidence type="ECO:0000313" key="5">
    <source>
        <dbReference type="EMBL" id="MFC3201162.1"/>
    </source>
</evidence>
<sequence>MDVLKISDCMIDLNTGEMKCGDQSQILSDKSLQLILCLAKATSQTVSRNELLNEIWQDRVVTDDSLTNLVSITRAQLKLIGQNDLIKTLPKKGYRLVGNVEFVSHSSQKQPKQASLSLTTQTLRLITKRHLVISFLLTCIVAALLIVNSDKDKLTVAILPVTLIDSEFSYGESLMQELHFSATQQKNLSVLSHSQAVKTWGEKADLNILNTELDTDYAVETQLRSQGEHQRVTMQWVSTKNREALLTGAYDVYTPLLKSDSAVIWQNISQLFIQQSLFELGVFDTSKANTAINLCNLYYQHFLLYKDGFLKNIELIAPSGLKICATSIELAPQNLQARVNQIELYDALIRSDLPNAAMQSVYLELFEQAIENLKQLPNSEVEVMESRLLFLIAQVANYAKEIDLDKVYSESESIIQTLENKTITAKFANRAGVIRQRHINHLLRQGKNASELAKLAHAIVDKGLALEPNNNHLLYTKGGIYFRQAWMQVAAGENPTLAYNSAIAFFKSSLMQGDARAVNYDSIASSYSNLARWQIEQGVPFADNAQKAKEAYALAFARSETNFRSRNNAADMYAALMWAYGNSEATFQDYFSEGVKAAKAALVIKPDYPYPNFVLSQLYWAQAKLDFAANTGSVVAALECAQYFKTGANLMSKKASLYAALAYCQIVETQINIQQQRLNDALTSINALQRTVSKIEEMGQKSFQFLFVSGEAALLQAALSKLNQQPQQANSYLLEAIGNFSQAMNQIDSNREVLMGVMKALIMKEQLGAEVGSTEFSDSRYTMSHLLPHFDNNFPNDGRTPLLTQLSQSDKFEKNLVQRSNESFVQFIRRASLYYSLEPFIRD</sequence>
<keyword evidence="6" id="KW-1185">Reference proteome</keyword>
<keyword evidence="1 2" id="KW-0238">DNA-binding</keyword>
<evidence type="ECO:0000256" key="2">
    <source>
        <dbReference type="PROSITE-ProRule" id="PRU01091"/>
    </source>
</evidence>
<evidence type="ECO:0000256" key="3">
    <source>
        <dbReference type="SAM" id="Phobius"/>
    </source>
</evidence>
<comment type="caution">
    <text evidence="5">The sequence shown here is derived from an EMBL/GenBank/DDBJ whole genome shotgun (WGS) entry which is preliminary data.</text>
</comment>
<dbReference type="Gene3D" id="1.25.40.10">
    <property type="entry name" value="Tetratricopeptide repeat domain"/>
    <property type="match status" value="1"/>
</dbReference>
<dbReference type="Pfam" id="PF00486">
    <property type="entry name" value="Trans_reg_C"/>
    <property type="match status" value="1"/>
</dbReference>
<protein>
    <submittedName>
        <fullName evidence="5">Winged helix-turn-helix domain-containing protein</fullName>
    </submittedName>
</protein>
<dbReference type="Proteomes" id="UP001595477">
    <property type="component" value="Unassembled WGS sequence"/>
</dbReference>
<reference evidence="6" key="1">
    <citation type="journal article" date="2019" name="Int. J. Syst. Evol. Microbiol.">
        <title>The Global Catalogue of Microorganisms (GCM) 10K type strain sequencing project: providing services to taxonomists for standard genome sequencing and annotation.</title>
        <authorList>
            <consortium name="The Broad Institute Genomics Platform"/>
            <consortium name="The Broad Institute Genome Sequencing Center for Infectious Disease"/>
            <person name="Wu L."/>
            <person name="Ma J."/>
        </authorList>
    </citation>
    <scope>NUCLEOTIDE SEQUENCE [LARGE SCALE GENOMIC DNA]</scope>
    <source>
        <strain evidence="6">KCTC 52449</strain>
    </source>
</reference>
<keyword evidence="3" id="KW-0812">Transmembrane</keyword>
<gene>
    <name evidence="5" type="ORF">ACFOEW_04940</name>
</gene>
<dbReference type="CDD" id="cd00383">
    <property type="entry name" value="trans_reg_C"/>
    <property type="match status" value="1"/>
</dbReference>
<feature type="transmembrane region" description="Helical" evidence="3">
    <location>
        <begin position="131"/>
        <end position="147"/>
    </location>
</feature>
<dbReference type="SMART" id="SM00862">
    <property type="entry name" value="Trans_reg_C"/>
    <property type="match status" value="1"/>
</dbReference>
<keyword evidence="3" id="KW-1133">Transmembrane helix</keyword>
<dbReference type="InterPro" id="IPR016032">
    <property type="entry name" value="Sig_transdc_resp-reg_C-effctor"/>
</dbReference>
<name>A0ABV7K102_9ALTE</name>